<dbReference type="InterPro" id="IPR016171">
    <property type="entry name" value="Vanillyl_alc_oxidase_C-sub2"/>
</dbReference>
<dbReference type="PANTHER" id="PTHR43762:SF1">
    <property type="entry name" value="D-ARABINONO-1,4-LACTONE OXIDASE"/>
    <property type="match status" value="1"/>
</dbReference>
<organism evidence="3">
    <name type="scientific">freshwater metagenome</name>
    <dbReference type="NCBI Taxonomy" id="449393"/>
    <lineage>
        <taxon>unclassified sequences</taxon>
        <taxon>metagenomes</taxon>
        <taxon>ecological metagenomes</taxon>
    </lineage>
</organism>
<sequence length="406" mass="46266">MAGKWTNWVGNQSFNYASFAQPKSEKEVVKAVKKALEKKQKIRVMATGHSFTPIVETDGLLLDLEKISGIKAVDPYKQRAFVGSGTPISALGDPLWDKGLALRNQGDIDSQRIAGAIATGTHGSGTEFGSFSSILRSCRIVTGTGEVIEINEKKPDLLHAAQVSVGMLGVMVGMELQVTKKYKLREHIDHEPFSDVIRNFHERVKKNRNFSFFWFPSEESAALYNIELPPGEKATDTCHVKVFNEARESEQISDIPKRRIDRSYRIYPMFYSPNFHELEYFIPLERAVDCINEMREFMLRSLPLSIFPLEIRTCGSEDGFLSSNYKRDTLVVSVSGMPGVDYWGYLQDVDRILGRYDARVHWGKLHFLTKEQLHERYPMAEKFIKIRKDFDPKGVFLNNHLSPLFS</sequence>
<gene>
    <name evidence="3" type="ORF">UFOPK1740_00242</name>
</gene>
<keyword evidence="1" id="KW-0560">Oxidoreductase</keyword>
<dbReference type="Pfam" id="PF04030">
    <property type="entry name" value="ALO"/>
    <property type="match status" value="1"/>
</dbReference>
<dbReference type="GO" id="GO:0071949">
    <property type="term" value="F:FAD binding"/>
    <property type="evidence" value="ECO:0007669"/>
    <property type="project" value="InterPro"/>
</dbReference>
<dbReference type="EMBL" id="CAEZTU010000006">
    <property type="protein sequence ID" value="CAB4571108.1"/>
    <property type="molecule type" value="Genomic_DNA"/>
</dbReference>
<protein>
    <submittedName>
        <fullName evidence="3">Unannotated protein</fullName>
    </submittedName>
</protein>
<dbReference type="SUPFAM" id="SSF56176">
    <property type="entry name" value="FAD-binding/transporter-associated domain-like"/>
    <property type="match status" value="1"/>
</dbReference>
<feature type="domain" description="FAD-binding PCMH-type" evidence="2">
    <location>
        <begin position="9"/>
        <end position="181"/>
    </location>
</feature>
<dbReference type="GO" id="GO:0016020">
    <property type="term" value="C:membrane"/>
    <property type="evidence" value="ECO:0007669"/>
    <property type="project" value="InterPro"/>
</dbReference>
<dbReference type="Gene3D" id="3.30.70.2520">
    <property type="match status" value="1"/>
</dbReference>
<evidence type="ECO:0000313" key="3">
    <source>
        <dbReference type="EMBL" id="CAB4571108.1"/>
    </source>
</evidence>
<dbReference type="Gene3D" id="3.30.43.10">
    <property type="entry name" value="Uridine Diphospho-n-acetylenolpyruvylglucosamine Reductase, domain 2"/>
    <property type="match status" value="1"/>
</dbReference>
<dbReference type="InterPro" id="IPR016167">
    <property type="entry name" value="FAD-bd_PCMH_sub1"/>
</dbReference>
<dbReference type="AlphaFoldDB" id="A0A6J6ED25"/>
<dbReference type="Pfam" id="PF01565">
    <property type="entry name" value="FAD_binding_4"/>
    <property type="match status" value="1"/>
</dbReference>
<name>A0A6J6ED25_9ZZZZ</name>
<dbReference type="GO" id="GO:0003885">
    <property type="term" value="F:D-arabinono-1,4-lactone oxidase activity"/>
    <property type="evidence" value="ECO:0007669"/>
    <property type="project" value="InterPro"/>
</dbReference>
<dbReference type="PROSITE" id="PS51387">
    <property type="entry name" value="FAD_PCMH"/>
    <property type="match status" value="1"/>
</dbReference>
<dbReference type="PANTHER" id="PTHR43762">
    <property type="entry name" value="L-GULONOLACTONE OXIDASE"/>
    <property type="match status" value="1"/>
</dbReference>
<dbReference type="InterPro" id="IPR007173">
    <property type="entry name" value="ALO_C"/>
</dbReference>
<evidence type="ECO:0000259" key="2">
    <source>
        <dbReference type="PROSITE" id="PS51387"/>
    </source>
</evidence>
<dbReference type="Gene3D" id="3.30.465.10">
    <property type="match status" value="1"/>
</dbReference>
<dbReference type="PIRSF" id="PIRSF000136">
    <property type="entry name" value="LGO_GLO"/>
    <property type="match status" value="1"/>
</dbReference>
<dbReference type="Gene3D" id="1.10.45.10">
    <property type="entry name" value="Vanillyl-alcohol Oxidase, Chain A, domain 4"/>
    <property type="match status" value="1"/>
</dbReference>
<proteinExistence type="predicted"/>
<accession>A0A6J6ED25</accession>
<reference evidence="3" key="1">
    <citation type="submission" date="2020-05" db="EMBL/GenBank/DDBJ databases">
        <authorList>
            <person name="Chiriac C."/>
            <person name="Salcher M."/>
            <person name="Ghai R."/>
            <person name="Kavagutti S V."/>
        </authorList>
    </citation>
    <scope>NUCLEOTIDE SEQUENCE</scope>
</reference>
<dbReference type="InterPro" id="IPR016169">
    <property type="entry name" value="FAD-bd_PCMH_sub2"/>
</dbReference>
<dbReference type="InterPro" id="IPR010031">
    <property type="entry name" value="FAD_lactone_oxidase-like"/>
</dbReference>
<dbReference type="InterPro" id="IPR016166">
    <property type="entry name" value="FAD-bd_PCMH"/>
</dbReference>
<dbReference type="InterPro" id="IPR036318">
    <property type="entry name" value="FAD-bd_PCMH-like_sf"/>
</dbReference>
<evidence type="ECO:0000256" key="1">
    <source>
        <dbReference type="ARBA" id="ARBA00023002"/>
    </source>
</evidence>
<dbReference type="InterPro" id="IPR006094">
    <property type="entry name" value="Oxid_FAD_bind_N"/>
</dbReference>